<evidence type="ECO:0000256" key="1">
    <source>
        <dbReference type="ARBA" id="ARBA00000085"/>
    </source>
</evidence>
<dbReference type="PANTHER" id="PTHR43547">
    <property type="entry name" value="TWO-COMPONENT HISTIDINE KINASE"/>
    <property type="match status" value="1"/>
</dbReference>
<keyword evidence="3" id="KW-0597">Phosphoprotein</keyword>
<dbReference type="AlphaFoldDB" id="A0A4R0MR03"/>
<dbReference type="EC" id="2.7.13.3" evidence="2"/>
<reference evidence="6 7" key="1">
    <citation type="submission" date="2019-02" db="EMBL/GenBank/DDBJ databases">
        <title>Pedobacter sp. RP-3-8 sp. nov., isolated from Arctic soil.</title>
        <authorList>
            <person name="Dahal R.H."/>
        </authorList>
    </citation>
    <scope>NUCLEOTIDE SEQUENCE [LARGE SCALE GENOMIC DNA]</scope>
    <source>
        <strain evidence="6 7">RP-3-8</strain>
    </source>
</reference>
<dbReference type="Proteomes" id="UP000291117">
    <property type="component" value="Unassembled WGS sequence"/>
</dbReference>
<comment type="caution">
    <text evidence="6">The sequence shown here is derived from an EMBL/GenBank/DDBJ whole genome shotgun (WGS) entry which is preliminary data.</text>
</comment>
<dbReference type="PROSITE" id="PS50109">
    <property type="entry name" value="HIS_KIN"/>
    <property type="match status" value="1"/>
</dbReference>
<feature type="transmembrane region" description="Helical" evidence="4">
    <location>
        <begin position="189"/>
        <end position="207"/>
    </location>
</feature>
<evidence type="ECO:0000313" key="6">
    <source>
        <dbReference type="EMBL" id="TCC88464.1"/>
    </source>
</evidence>
<evidence type="ECO:0000256" key="2">
    <source>
        <dbReference type="ARBA" id="ARBA00012438"/>
    </source>
</evidence>
<dbReference type="OrthoDB" id="9810447at2"/>
<dbReference type="CDD" id="cd00075">
    <property type="entry name" value="HATPase"/>
    <property type="match status" value="1"/>
</dbReference>
<evidence type="ECO:0000256" key="3">
    <source>
        <dbReference type="ARBA" id="ARBA00022553"/>
    </source>
</evidence>
<dbReference type="EMBL" id="SJSM01000020">
    <property type="protein sequence ID" value="TCC88464.1"/>
    <property type="molecule type" value="Genomic_DNA"/>
</dbReference>
<dbReference type="InterPro" id="IPR011622">
    <property type="entry name" value="7TMR_DISM_rcpt_extracell_dom2"/>
</dbReference>
<feature type="transmembrane region" description="Helical" evidence="4">
    <location>
        <begin position="279"/>
        <end position="301"/>
    </location>
</feature>
<name>A0A4R0MR03_9SPHI</name>
<dbReference type="InterPro" id="IPR003661">
    <property type="entry name" value="HisK_dim/P_dom"/>
</dbReference>
<keyword evidence="4" id="KW-0472">Membrane</keyword>
<dbReference type="GO" id="GO:0000155">
    <property type="term" value="F:phosphorelay sensor kinase activity"/>
    <property type="evidence" value="ECO:0007669"/>
    <property type="project" value="InterPro"/>
</dbReference>
<dbReference type="Pfam" id="PF02518">
    <property type="entry name" value="HATPase_c"/>
    <property type="match status" value="1"/>
</dbReference>
<feature type="transmembrane region" description="Helical" evidence="4">
    <location>
        <begin position="365"/>
        <end position="385"/>
    </location>
</feature>
<protein>
    <recommendedName>
        <fullName evidence="2">histidine kinase</fullName>
        <ecNumber evidence="2">2.7.13.3</ecNumber>
    </recommendedName>
</protein>
<dbReference type="SUPFAM" id="SSF47384">
    <property type="entry name" value="Homodimeric domain of signal transducing histidine kinase"/>
    <property type="match status" value="1"/>
</dbReference>
<feature type="transmembrane region" description="Helical" evidence="4">
    <location>
        <begin position="214"/>
        <end position="237"/>
    </location>
</feature>
<keyword evidence="4" id="KW-0812">Transmembrane</keyword>
<feature type="domain" description="Histidine kinase" evidence="5">
    <location>
        <begin position="452"/>
        <end position="667"/>
    </location>
</feature>
<proteinExistence type="predicted"/>
<evidence type="ECO:0000313" key="7">
    <source>
        <dbReference type="Proteomes" id="UP000291117"/>
    </source>
</evidence>
<comment type="catalytic activity">
    <reaction evidence="1">
        <text>ATP + protein L-histidine = ADP + protein N-phospho-L-histidine.</text>
        <dbReference type="EC" id="2.7.13.3"/>
    </reaction>
</comment>
<dbReference type="CDD" id="cd00082">
    <property type="entry name" value="HisKA"/>
    <property type="match status" value="1"/>
</dbReference>
<dbReference type="Pfam" id="PF07695">
    <property type="entry name" value="7TMR-DISM_7TM"/>
    <property type="match status" value="1"/>
</dbReference>
<dbReference type="SUPFAM" id="SSF55874">
    <property type="entry name" value="ATPase domain of HSP90 chaperone/DNA topoisomerase II/histidine kinase"/>
    <property type="match status" value="1"/>
</dbReference>
<dbReference type="SMART" id="SM00387">
    <property type="entry name" value="HATPase_c"/>
    <property type="match status" value="1"/>
</dbReference>
<feature type="transmembrane region" description="Helical" evidence="4">
    <location>
        <begin position="249"/>
        <end position="267"/>
    </location>
</feature>
<dbReference type="InterPro" id="IPR036890">
    <property type="entry name" value="HATPase_C_sf"/>
</dbReference>
<organism evidence="6 7">
    <name type="scientific">Pedobacter hiemivivus</name>
    <dbReference type="NCBI Taxonomy" id="2530454"/>
    <lineage>
        <taxon>Bacteria</taxon>
        <taxon>Pseudomonadati</taxon>
        <taxon>Bacteroidota</taxon>
        <taxon>Sphingobacteriia</taxon>
        <taxon>Sphingobacteriales</taxon>
        <taxon>Sphingobacteriaceae</taxon>
        <taxon>Pedobacter</taxon>
    </lineage>
</organism>
<feature type="transmembrane region" description="Helical" evidence="4">
    <location>
        <begin position="336"/>
        <end position="359"/>
    </location>
</feature>
<accession>A0A4R0MR03</accession>
<sequence length="667" mass="75816">MLMRYSLFLLICLASICKLYSQPLLHLDDGFPYQNIGKSISYLEDKAGKLTLNEARAMHQAGKFRPSDKEILNLGNTTSAFWLKIDYINKSKGKAFLVIDVPNIEHIDLYEELQGGKLLHLQAGSLSAATKGVVVSNNFVFNLLASTIDPKPQSIYLRVKTNNVLLLPIKLASSESLIENGTGKVRFEAMYIGAIIILFFFNLFLYLSFKDHIYFIYSIYVGMLFIYLVFFIRGYGYVFGQDFRSFINLYPHVFLSISCLASAYFSISFLELKKRLPKALFIYNILIVCWLLILVMSALGYKNMISALVNYLLMLSGLFLWAVAFWSYLKGHKPALYYIMAWAFVCVPILFITLSLSNVFAYGDYTFYVVPVGTTIELLLLSFALGDRFNTIRKYNMLLVTTQKERLEKLVHGRTLKLHDSVKMLKEKTLKLNETIETLEETNAIKNKLFSIIAHDLRSPFNSLLSIFSLKDMDLLTFEDLKMLLNESRRSIDTIHNTLNNLLYWAKSQMDGAMVFPTRFDLLTLVNDLILVYQPLIERKSINILLKADSDLMVHADENQVQLIMRNLIDNAIKFTPFGQCITINLKKDESNVHICVINEVAGSDRLNVTSFNAGKIQTPAYGTANEKGVGLGLHLCREYIIQNGGELKIGLHPDKVSLCFNLSSAQ</sequence>
<dbReference type="InterPro" id="IPR011623">
    <property type="entry name" value="7TMR_DISM_rcpt_extracell_dom1"/>
</dbReference>
<feature type="transmembrane region" description="Helical" evidence="4">
    <location>
        <begin position="307"/>
        <end position="329"/>
    </location>
</feature>
<dbReference type="InterPro" id="IPR036097">
    <property type="entry name" value="HisK_dim/P_sf"/>
</dbReference>
<dbReference type="Gene3D" id="2.60.40.2380">
    <property type="match status" value="1"/>
</dbReference>
<keyword evidence="4" id="KW-1133">Transmembrane helix</keyword>
<dbReference type="PANTHER" id="PTHR43547:SF2">
    <property type="entry name" value="HYBRID SIGNAL TRANSDUCTION HISTIDINE KINASE C"/>
    <property type="match status" value="1"/>
</dbReference>
<dbReference type="Pfam" id="PF07696">
    <property type="entry name" value="7TMR-DISMED2"/>
    <property type="match status" value="1"/>
</dbReference>
<dbReference type="InterPro" id="IPR003594">
    <property type="entry name" value="HATPase_dom"/>
</dbReference>
<gene>
    <name evidence="6" type="ORF">EZ444_21680</name>
</gene>
<dbReference type="SMART" id="SM00388">
    <property type="entry name" value="HisKA"/>
    <property type="match status" value="1"/>
</dbReference>
<dbReference type="Gene3D" id="3.30.565.10">
    <property type="entry name" value="Histidine kinase-like ATPase, C-terminal domain"/>
    <property type="match status" value="1"/>
</dbReference>
<evidence type="ECO:0000256" key="4">
    <source>
        <dbReference type="SAM" id="Phobius"/>
    </source>
</evidence>
<keyword evidence="7" id="KW-1185">Reference proteome</keyword>
<dbReference type="InterPro" id="IPR005467">
    <property type="entry name" value="His_kinase_dom"/>
</dbReference>
<dbReference type="Gene3D" id="1.10.287.130">
    <property type="match status" value="1"/>
</dbReference>
<dbReference type="RefSeq" id="WP_131611271.1">
    <property type="nucleotide sequence ID" value="NZ_SJSM01000020.1"/>
</dbReference>
<evidence type="ECO:0000259" key="5">
    <source>
        <dbReference type="PROSITE" id="PS50109"/>
    </source>
</evidence>